<proteinExistence type="inferred from homology"/>
<protein>
    <recommendedName>
        <fullName evidence="3">Signal recognition particle receptor subunit beta</fullName>
    </recommendedName>
</protein>
<organism evidence="11 12">
    <name type="scientific">Naganishia liquefaciens</name>
    <dbReference type="NCBI Taxonomy" id="104408"/>
    <lineage>
        <taxon>Eukaryota</taxon>
        <taxon>Fungi</taxon>
        <taxon>Dikarya</taxon>
        <taxon>Basidiomycota</taxon>
        <taxon>Agaricomycotina</taxon>
        <taxon>Tremellomycetes</taxon>
        <taxon>Filobasidiales</taxon>
        <taxon>Filobasidiaceae</taxon>
        <taxon>Naganishia</taxon>
    </lineage>
</organism>
<keyword evidence="7" id="KW-1133">Transmembrane helix</keyword>
<evidence type="ECO:0000256" key="4">
    <source>
        <dbReference type="ARBA" id="ARBA00022692"/>
    </source>
</evidence>
<dbReference type="Pfam" id="PF09439">
    <property type="entry name" value="SRPRB"/>
    <property type="match status" value="1"/>
</dbReference>
<sequence length="296" mass="31329">MPDPLLILVALVAATFFAALILRGHVLPRVSGGAGKGVPVVALTGAPDSGKTTLFSALAFESRPKTHTSLTTSSAKVTLPTNPEASWVLLDLPGHARMRQQTQTALNNPDLRGVVFLVDIAALIRNASVVAEDLIHVLTTLTARSIRNPTLPTPHLLILATKSDLLPSATASRSTLAHDRLIALLARELDRVKAARAHTTGRIDTIERIPGSASASSNPFSFITWFFSGSATPSTTSQADESSILERAEDALWGDAAGGNGFRFENIEGVEVEFGVASAVKGQEGLTEVRDWLEGL</sequence>
<dbReference type="GO" id="GO:0005525">
    <property type="term" value="F:GTP binding"/>
    <property type="evidence" value="ECO:0007669"/>
    <property type="project" value="UniProtKB-KW"/>
</dbReference>
<reference evidence="11" key="1">
    <citation type="submission" date="2020-07" db="EMBL/GenBank/DDBJ databases">
        <title>Draft Genome Sequence of a Deep-Sea Yeast, Naganishia (Cryptococcus) liquefaciens strain N6.</title>
        <authorList>
            <person name="Han Y.W."/>
            <person name="Kajitani R."/>
            <person name="Morimoto H."/>
            <person name="Parhat M."/>
            <person name="Tsubouchi H."/>
            <person name="Bakenova O."/>
            <person name="Ogata M."/>
            <person name="Argunhan B."/>
            <person name="Aoki R."/>
            <person name="Kajiwara S."/>
            <person name="Itoh T."/>
            <person name="Iwasaki H."/>
        </authorList>
    </citation>
    <scope>NUCLEOTIDE SEQUENCE</scope>
    <source>
        <strain evidence="11">N6</strain>
    </source>
</reference>
<dbReference type="SUPFAM" id="SSF52540">
    <property type="entry name" value="P-loop containing nucleoside triphosphate hydrolases"/>
    <property type="match status" value="1"/>
</dbReference>
<evidence type="ECO:0000256" key="10">
    <source>
        <dbReference type="ARBA" id="ARBA00023170"/>
    </source>
</evidence>
<evidence type="ECO:0000256" key="8">
    <source>
        <dbReference type="ARBA" id="ARBA00023134"/>
    </source>
</evidence>
<dbReference type="OrthoDB" id="41266at2759"/>
<keyword evidence="6" id="KW-0256">Endoplasmic reticulum</keyword>
<keyword evidence="4" id="KW-0812">Transmembrane</keyword>
<comment type="similarity">
    <text evidence="2">Belongs to the SRP receptor beta subunit family.</text>
</comment>
<evidence type="ECO:0000256" key="6">
    <source>
        <dbReference type="ARBA" id="ARBA00022824"/>
    </source>
</evidence>
<evidence type="ECO:0000313" key="12">
    <source>
        <dbReference type="Proteomes" id="UP000620104"/>
    </source>
</evidence>
<evidence type="ECO:0000256" key="1">
    <source>
        <dbReference type="ARBA" id="ARBA00004389"/>
    </source>
</evidence>
<keyword evidence="5" id="KW-0547">Nucleotide-binding</keyword>
<dbReference type="GO" id="GO:0005789">
    <property type="term" value="C:endoplasmic reticulum membrane"/>
    <property type="evidence" value="ECO:0007669"/>
    <property type="project" value="UniProtKB-SubCell"/>
</dbReference>
<gene>
    <name evidence="11" type="ORF">NliqN6_2863</name>
</gene>
<keyword evidence="10" id="KW-0675">Receptor</keyword>
<name>A0A8H3TS65_9TREE</name>
<evidence type="ECO:0000256" key="3">
    <source>
        <dbReference type="ARBA" id="ARBA00020256"/>
    </source>
</evidence>
<dbReference type="InterPro" id="IPR019009">
    <property type="entry name" value="SRP_receptor_beta_su"/>
</dbReference>
<keyword evidence="12" id="KW-1185">Reference proteome</keyword>
<dbReference type="Proteomes" id="UP000620104">
    <property type="component" value="Unassembled WGS sequence"/>
</dbReference>
<evidence type="ECO:0000313" key="11">
    <source>
        <dbReference type="EMBL" id="GHJ86461.1"/>
    </source>
</evidence>
<keyword evidence="8" id="KW-0342">GTP-binding</keyword>
<accession>A0A8H3TS65</accession>
<keyword evidence="9" id="KW-0472">Membrane</keyword>
<evidence type="ECO:0000256" key="2">
    <source>
        <dbReference type="ARBA" id="ARBA00005619"/>
    </source>
</evidence>
<dbReference type="Gene3D" id="3.40.50.300">
    <property type="entry name" value="P-loop containing nucleotide triphosphate hydrolases"/>
    <property type="match status" value="1"/>
</dbReference>
<evidence type="ECO:0000256" key="7">
    <source>
        <dbReference type="ARBA" id="ARBA00022989"/>
    </source>
</evidence>
<evidence type="ECO:0000256" key="5">
    <source>
        <dbReference type="ARBA" id="ARBA00022741"/>
    </source>
</evidence>
<evidence type="ECO:0000256" key="9">
    <source>
        <dbReference type="ARBA" id="ARBA00023136"/>
    </source>
</evidence>
<dbReference type="AlphaFoldDB" id="A0A8H3TS65"/>
<dbReference type="EMBL" id="BLZA01000018">
    <property type="protein sequence ID" value="GHJ86461.1"/>
    <property type="molecule type" value="Genomic_DNA"/>
</dbReference>
<comment type="caution">
    <text evidence="11">The sequence shown here is derived from an EMBL/GenBank/DDBJ whole genome shotgun (WGS) entry which is preliminary data.</text>
</comment>
<dbReference type="InterPro" id="IPR027417">
    <property type="entry name" value="P-loop_NTPase"/>
</dbReference>
<comment type="subcellular location">
    <subcellularLocation>
        <location evidence="1">Endoplasmic reticulum membrane</location>
        <topology evidence="1">Single-pass membrane protein</topology>
    </subcellularLocation>
</comment>